<dbReference type="Gene3D" id="3.30.390.80">
    <property type="entry name" value="DNA repair protein Rad52/59/22"/>
    <property type="match status" value="1"/>
</dbReference>
<dbReference type="SUPFAM" id="SSF54768">
    <property type="entry name" value="dsRNA-binding domain-like"/>
    <property type="match status" value="1"/>
</dbReference>
<reference evidence="8" key="1">
    <citation type="journal article" date="2023" name="Science">
        <title>Genome structures resolve the early diversification of teleost fishes.</title>
        <authorList>
            <person name="Parey E."/>
            <person name="Louis A."/>
            <person name="Montfort J."/>
            <person name="Bouchez O."/>
            <person name="Roques C."/>
            <person name="Iampietro C."/>
            <person name="Lluch J."/>
            <person name="Castinel A."/>
            <person name="Donnadieu C."/>
            <person name="Desvignes T."/>
            <person name="Floi Bucao C."/>
            <person name="Jouanno E."/>
            <person name="Wen M."/>
            <person name="Mejri S."/>
            <person name="Dirks R."/>
            <person name="Jansen H."/>
            <person name="Henkel C."/>
            <person name="Chen W.J."/>
            <person name="Zahm M."/>
            <person name="Cabau C."/>
            <person name="Klopp C."/>
            <person name="Thompson A.W."/>
            <person name="Robinson-Rechavi M."/>
            <person name="Braasch I."/>
            <person name="Lecointre G."/>
            <person name="Bobe J."/>
            <person name="Postlethwait J.H."/>
            <person name="Berthelot C."/>
            <person name="Roest Crollius H."/>
            <person name="Guiguen Y."/>
        </authorList>
    </citation>
    <scope>NUCLEOTIDE SEQUENCE</scope>
    <source>
        <strain evidence="8">WJC10195</strain>
    </source>
</reference>
<feature type="compositionally biased region" description="Basic and acidic residues" evidence="7">
    <location>
        <begin position="299"/>
        <end position="310"/>
    </location>
</feature>
<dbReference type="FunFam" id="3.30.390.80:FF:000001">
    <property type="entry name" value="DNA repair protein RAD52 homolog"/>
    <property type="match status" value="1"/>
</dbReference>
<evidence type="ECO:0000256" key="4">
    <source>
        <dbReference type="ARBA" id="ARBA00023204"/>
    </source>
</evidence>
<comment type="function">
    <text evidence="5">Involved in double-stranded break repair. Plays a central role in genetic recombination and DNA repair by promoting the annealing of complementary single-stranded DNA and by stimulation of the RAD51 recombinase.</text>
</comment>
<dbReference type="GO" id="GO:0005634">
    <property type="term" value="C:nucleus"/>
    <property type="evidence" value="ECO:0007669"/>
    <property type="project" value="InterPro"/>
</dbReference>
<organism evidence="8 9">
    <name type="scientific">Synaphobranchus kaupii</name>
    <name type="common">Kaup's arrowtooth eel</name>
    <dbReference type="NCBI Taxonomy" id="118154"/>
    <lineage>
        <taxon>Eukaryota</taxon>
        <taxon>Metazoa</taxon>
        <taxon>Chordata</taxon>
        <taxon>Craniata</taxon>
        <taxon>Vertebrata</taxon>
        <taxon>Euteleostomi</taxon>
        <taxon>Actinopterygii</taxon>
        <taxon>Neopterygii</taxon>
        <taxon>Teleostei</taxon>
        <taxon>Anguilliformes</taxon>
        <taxon>Synaphobranchidae</taxon>
        <taxon>Synaphobranchus</taxon>
    </lineage>
</organism>
<dbReference type="PANTHER" id="PTHR12132">
    <property type="entry name" value="DNA REPAIR AND RECOMBINATION PROTEIN RAD52, RAD59"/>
    <property type="match status" value="1"/>
</dbReference>
<keyword evidence="4" id="KW-0234">DNA repair</keyword>
<comment type="similarity">
    <text evidence="1">Belongs to the RAD52 family.</text>
</comment>
<feature type="region of interest" description="Disordered" evidence="7">
    <location>
        <begin position="209"/>
        <end position="351"/>
    </location>
</feature>
<comment type="caution">
    <text evidence="8">The sequence shown here is derived from an EMBL/GenBank/DDBJ whole genome shotgun (WGS) entry which is preliminary data.</text>
</comment>
<dbReference type="InterPro" id="IPR041247">
    <property type="entry name" value="Rad52_fam"/>
</dbReference>
<keyword evidence="3" id="KW-0233">DNA recombination</keyword>
<gene>
    <name evidence="8" type="ORF">SKAU_G00028180</name>
</gene>
<dbReference type="PANTHER" id="PTHR12132:SF1">
    <property type="entry name" value="DNA REPAIR PROTEIN RAD52 HOMOLOG"/>
    <property type="match status" value="1"/>
</dbReference>
<dbReference type="GO" id="GO:0000730">
    <property type="term" value="P:DNA recombinase assembly"/>
    <property type="evidence" value="ECO:0007669"/>
    <property type="project" value="InterPro"/>
</dbReference>
<dbReference type="GO" id="GO:0006312">
    <property type="term" value="P:mitotic recombination"/>
    <property type="evidence" value="ECO:0007669"/>
    <property type="project" value="TreeGrafter"/>
</dbReference>
<evidence type="ECO:0000256" key="1">
    <source>
        <dbReference type="ARBA" id="ARBA00006638"/>
    </source>
</evidence>
<evidence type="ECO:0000313" key="8">
    <source>
        <dbReference type="EMBL" id="KAJ8382040.1"/>
    </source>
</evidence>
<evidence type="ECO:0000256" key="5">
    <source>
        <dbReference type="ARBA" id="ARBA00053354"/>
    </source>
</evidence>
<feature type="compositionally biased region" description="Pro residues" evidence="7">
    <location>
        <begin position="416"/>
        <end position="428"/>
    </location>
</feature>
<sequence length="469" mass="51443">MHNETGLHNDSKDGRAATTMSFGKYKYTADEYQAVQNALRRNLGPEYISTRMAGGGQKVCYVEGHRVISLANEMFGYNGWSHSISQQNVDFVDLVNGKFYVGVSAFVKVQLKDGSYHEDVGYGVSEGLKSKALSLEKARKEAVTDGLKRALKCFGNALGNCIMNKEYLMAINKVPKQPKPPLDPAQTKRSDSEPLVEKARYCSLQQGDRCGSVAGSSSSLGTSVRAPLEQPTAEPVLQESGGARNPAPHTPALLDSETRHHSTSRESAADVGNTSGSSEVPMDPKQQRKIKQQQMQQKFRQEMEAKKRQSEPLQPKAENTAPPRGVEAPNNFQGRPGSLGQDDWQVNHSTPTGHRATLTAEDECLADNPELWDFTLDEIEILEADAGGARGSHPSTLGNGHKMTTRSKTPQRVPSLRPPVRPQEPQPPNSYHQQHRHTAPHIGGSFSPYRQGHYAKKRKLETSLNTGGI</sequence>
<dbReference type="GO" id="GO:0034599">
    <property type="term" value="P:cellular response to oxidative stress"/>
    <property type="evidence" value="ECO:0007669"/>
    <property type="project" value="UniProtKB-ARBA"/>
</dbReference>
<evidence type="ECO:0000256" key="6">
    <source>
        <dbReference type="ARBA" id="ARBA00073403"/>
    </source>
</evidence>
<dbReference type="InterPro" id="IPR007232">
    <property type="entry name" value="Rad52_Rad59_Rad22"/>
</dbReference>
<dbReference type="InterPro" id="IPR042525">
    <property type="entry name" value="Rad52_Rad59_Rad22_sf"/>
</dbReference>
<evidence type="ECO:0000256" key="3">
    <source>
        <dbReference type="ARBA" id="ARBA00023172"/>
    </source>
</evidence>
<dbReference type="AlphaFoldDB" id="A0A9Q1GD89"/>
<dbReference type="EMBL" id="JAINUF010000001">
    <property type="protein sequence ID" value="KAJ8382040.1"/>
    <property type="molecule type" value="Genomic_DNA"/>
</dbReference>
<keyword evidence="9" id="KW-1185">Reference proteome</keyword>
<feature type="compositionally biased region" description="Basic and acidic residues" evidence="7">
    <location>
        <begin position="256"/>
        <end position="268"/>
    </location>
</feature>
<dbReference type="Proteomes" id="UP001152622">
    <property type="component" value="Chromosome 1"/>
</dbReference>
<proteinExistence type="inferred from homology"/>
<dbReference type="NCBIfam" id="TIGR00607">
    <property type="entry name" value="rad52"/>
    <property type="match status" value="1"/>
</dbReference>
<name>A0A9Q1GD89_SYNKA</name>
<keyword evidence="2" id="KW-0227">DNA damage</keyword>
<dbReference type="GO" id="GO:0010792">
    <property type="term" value="P:DNA double-strand break processing involved in repair via single-strand annealing"/>
    <property type="evidence" value="ECO:0007669"/>
    <property type="project" value="UniProtKB-ARBA"/>
</dbReference>
<protein>
    <recommendedName>
        <fullName evidence="6">DNA repair protein RAD52 homolog</fullName>
    </recommendedName>
</protein>
<evidence type="ECO:0000256" key="2">
    <source>
        <dbReference type="ARBA" id="ARBA00022763"/>
    </source>
</evidence>
<feature type="region of interest" description="Disordered" evidence="7">
    <location>
        <begin position="387"/>
        <end position="450"/>
    </location>
</feature>
<accession>A0A9Q1GD89</accession>
<evidence type="ECO:0000313" key="9">
    <source>
        <dbReference type="Proteomes" id="UP001152622"/>
    </source>
</evidence>
<dbReference type="OrthoDB" id="206565at2759"/>
<dbReference type="Pfam" id="PF04098">
    <property type="entry name" value="Rad52_Rad22"/>
    <property type="match status" value="1"/>
</dbReference>
<evidence type="ECO:0000256" key="7">
    <source>
        <dbReference type="SAM" id="MobiDB-lite"/>
    </source>
</evidence>
<feature type="compositionally biased region" description="Low complexity" evidence="7">
    <location>
        <begin position="211"/>
        <end position="223"/>
    </location>
</feature>
<dbReference type="InterPro" id="IPR004585">
    <property type="entry name" value="DNA_recomb/repair_Rad52"/>
</dbReference>